<dbReference type="InterPro" id="IPR034143">
    <property type="entry name" value="snRNP70_RRM"/>
</dbReference>
<dbReference type="Pfam" id="PF12220">
    <property type="entry name" value="U1snRNP70_N"/>
    <property type="match status" value="1"/>
</dbReference>
<dbReference type="GO" id="GO:0005685">
    <property type="term" value="C:U1 snRNP"/>
    <property type="evidence" value="ECO:0007669"/>
    <property type="project" value="TreeGrafter"/>
</dbReference>
<evidence type="ECO:0000259" key="7">
    <source>
        <dbReference type="PROSITE" id="PS50102"/>
    </source>
</evidence>
<feature type="compositionally biased region" description="Basic and acidic residues" evidence="6">
    <location>
        <begin position="369"/>
        <end position="380"/>
    </location>
</feature>
<dbReference type="PANTHER" id="PTHR13952">
    <property type="entry name" value="U1 SMALL NUCLEAR RIBONUCLEOPROTEIN 70 KD"/>
    <property type="match status" value="1"/>
</dbReference>
<accession>A0AA43QQQ9</accession>
<dbReference type="PANTHER" id="PTHR13952:SF5">
    <property type="entry name" value="U1 SMALL NUCLEAR RIBONUCLEOPROTEIN 70 KDA"/>
    <property type="match status" value="1"/>
</dbReference>
<dbReference type="GO" id="GO:0000398">
    <property type="term" value="P:mRNA splicing, via spliceosome"/>
    <property type="evidence" value="ECO:0007669"/>
    <property type="project" value="TreeGrafter"/>
</dbReference>
<dbReference type="FunFam" id="3.30.70.330:FF:000298">
    <property type="entry name" value="U1 small nuclear ribonucleoprotein 70 kDa"/>
    <property type="match status" value="1"/>
</dbReference>
<evidence type="ECO:0000256" key="3">
    <source>
        <dbReference type="ARBA" id="ARBA00023242"/>
    </source>
</evidence>
<dbReference type="SUPFAM" id="SSF54928">
    <property type="entry name" value="RNA-binding domain, RBD"/>
    <property type="match status" value="1"/>
</dbReference>
<dbReference type="PROSITE" id="PS50102">
    <property type="entry name" value="RRM"/>
    <property type="match status" value="1"/>
</dbReference>
<dbReference type="CDD" id="cd12236">
    <property type="entry name" value="RRM_snRNP70"/>
    <property type="match status" value="1"/>
</dbReference>
<name>A0AA43QQQ9_9LECA</name>
<feature type="compositionally biased region" description="Basic and acidic residues" evidence="6">
    <location>
        <begin position="400"/>
        <end position="435"/>
    </location>
</feature>
<dbReference type="InterPro" id="IPR051183">
    <property type="entry name" value="U1_U11-U12_snRNP_70-35kDa"/>
</dbReference>
<feature type="compositionally biased region" description="Gly residues" evidence="6">
    <location>
        <begin position="382"/>
        <end position="395"/>
    </location>
</feature>
<dbReference type="Proteomes" id="UP001161017">
    <property type="component" value="Unassembled WGS sequence"/>
</dbReference>
<dbReference type="SMART" id="SM00360">
    <property type="entry name" value="RRM"/>
    <property type="match status" value="1"/>
</dbReference>
<organism evidence="8 9">
    <name type="scientific">Ramalina farinacea</name>
    <dbReference type="NCBI Taxonomy" id="258253"/>
    <lineage>
        <taxon>Eukaryota</taxon>
        <taxon>Fungi</taxon>
        <taxon>Dikarya</taxon>
        <taxon>Ascomycota</taxon>
        <taxon>Pezizomycotina</taxon>
        <taxon>Lecanoromycetes</taxon>
        <taxon>OSLEUM clade</taxon>
        <taxon>Lecanoromycetidae</taxon>
        <taxon>Lecanorales</taxon>
        <taxon>Lecanorineae</taxon>
        <taxon>Ramalinaceae</taxon>
        <taxon>Ramalina</taxon>
    </lineage>
</organism>
<dbReference type="Pfam" id="PF00076">
    <property type="entry name" value="RRM_1"/>
    <property type="match status" value="1"/>
</dbReference>
<sequence>MTHKLPANLLALFSPRPALRYLPASDHAPEERQTNNIGGVAQYLSALQDYGRDTPYEATESWLQRKDRLKVEKQEREASLLNEGADRSEPIHLMSPPPNQAKLTMPSEPDKDPNIRGDAFKTLFVARLSYETTEKDLEREFSRFGPIERIRIVTDIKAESNGTMSEEDAKPRKKKKPHRGYAFVVYEREKDMKANARACLLASAAAYKETDGIRIKDRRVLVDVERGRTVKGWRPRRLGGGLGGRGYTKAAPARPTGFGGGFSAPAGPGGFGGGFRGGFRGNFDRGGFRGGFRGGDRGGYGGGRGGIGYQGGGGFGGRGGYGGGGPNGPGAAPPNAPSGPGGRGGLGGGYGGAPVNGHSDGGRGGYGGDSRRNDYDDRSASRGGGGGYGAGGGFTGSNREPVRPREDRDRGYSRGREDDHDRKRPYDGGGYEDPRKIRSIKYPLSVWTLPPKRSLNFDKVAVPSGNKHEVCGHD</sequence>
<dbReference type="AlphaFoldDB" id="A0AA43QQQ9"/>
<evidence type="ECO:0000313" key="9">
    <source>
        <dbReference type="Proteomes" id="UP001161017"/>
    </source>
</evidence>
<comment type="subcellular location">
    <subcellularLocation>
        <location evidence="1">Nucleus</location>
    </subcellularLocation>
</comment>
<evidence type="ECO:0000256" key="2">
    <source>
        <dbReference type="ARBA" id="ARBA00022884"/>
    </source>
</evidence>
<dbReference type="GO" id="GO:0071004">
    <property type="term" value="C:U2-type prespliceosome"/>
    <property type="evidence" value="ECO:0007669"/>
    <property type="project" value="TreeGrafter"/>
</dbReference>
<evidence type="ECO:0000256" key="6">
    <source>
        <dbReference type="SAM" id="MobiDB-lite"/>
    </source>
</evidence>
<evidence type="ECO:0000256" key="4">
    <source>
        <dbReference type="ARBA" id="ARBA00023274"/>
    </source>
</evidence>
<feature type="region of interest" description="Disordered" evidence="6">
    <location>
        <begin position="320"/>
        <end position="435"/>
    </location>
</feature>
<keyword evidence="2 5" id="KW-0694">RNA-binding</keyword>
<dbReference type="Gene3D" id="3.30.70.330">
    <property type="match status" value="1"/>
</dbReference>
<dbReference type="GO" id="GO:0071011">
    <property type="term" value="C:precatalytic spliceosome"/>
    <property type="evidence" value="ECO:0007669"/>
    <property type="project" value="TreeGrafter"/>
</dbReference>
<evidence type="ECO:0000313" key="8">
    <source>
        <dbReference type="EMBL" id="MDI1489386.1"/>
    </source>
</evidence>
<dbReference type="GO" id="GO:0030619">
    <property type="term" value="F:U1 snRNA binding"/>
    <property type="evidence" value="ECO:0007669"/>
    <property type="project" value="InterPro"/>
</dbReference>
<feature type="compositionally biased region" description="Gly residues" evidence="6">
    <location>
        <begin position="339"/>
        <end position="354"/>
    </location>
</feature>
<reference evidence="8" key="1">
    <citation type="journal article" date="2023" name="Genome Biol. Evol.">
        <title>First Whole Genome Sequence and Flow Cytometry Genome Size Data for the Lichen-Forming Fungus Ramalina farinacea (Ascomycota).</title>
        <authorList>
            <person name="Llewellyn T."/>
            <person name="Mian S."/>
            <person name="Hill R."/>
            <person name="Leitch I.J."/>
            <person name="Gaya E."/>
        </authorList>
    </citation>
    <scope>NUCLEOTIDE SEQUENCE</scope>
    <source>
        <strain evidence="8">LIQ254RAFAR</strain>
    </source>
</reference>
<feature type="domain" description="RRM" evidence="7">
    <location>
        <begin position="121"/>
        <end position="227"/>
    </location>
</feature>
<dbReference type="InterPro" id="IPR000504">
    <property type="entry name" value="RRM_dom"/>
</dbReference>
<protein>
    <recommendedName>
        <fullName evidence="7">RRM domain-containing protein</fullName>
    </recommendedName>
</protein>
<keyword evidence="9" id="KW-1185">Reference proteome</keyword>
<keyword evidence="4" id="KW-0687">Ribonucleoprotein</keyword>
<proteinExistence type="predicted"/>
<dbReference type="InterPro" id="IPR035979">
    <property type="entry name" value="RBD_domain_sf"/>
</dbReference>
<evidence type="ECO:0000256" key="1">
    <source>
        <dbReference type="ARBA" id="ARBA00004123"/>
    </source>
</evidence>
<keyword evidence="3" id="KW-0539">Nucleus</keyword>
<feature type="region of interest" description="Disordered" evidence="6">
    <location>
        <begin position="80"/>
        <end position="99"/>
    </location>
</feature>
<evidence type="ECO:0000256" key="5">
    <source>
        <dbReference type="PROSITE-ProRule" id="PRU00176"/>
    </source>
</evidence>
<gene>
    <name evidence="8" type="ORF">OHK93_008664</name>
</gene>
<dbReference type="EMBL" id="JAPUFD010000009">
    <property type="protein sequence ID" value="MDI1489386.1"/>
    <property type="molecule type" value="Genomic_DNA"/>
</dbReference>
<feature type="compositionally biased region" description="Basic and acidic residues" evidence="6">
    <location>
        <begin position="80"/>
        <end position="90"/>
    </location>
</feature>
<dbReference type="InterPro" id="IPR012677">
    <property type="entry name" value="Nucleotide-bd_a/b_plait_sf"/>
</dbReference>
<dbReference type="InterPro" id="IPR022023">
    <property type="entry name" value="U1snRNP70_N"/>
</dbReference>
<comment type="caution">
    <text evidence="8">The sequence shown here is derived from an EMBL/GenBank/DDBJ whole genome shotgun (WGS) entry which is preliminary data.</text>
</comment>
<dbReference type="GO" id="GO:0003729">
    <property type="term" value="F:mRNA binding"/>
    <property type="evidence" value="ECO:0007669"/>
    <property type="project" value="TreeGrafter"/>
</dbReference>